<evidence type="ECO:0000313" key="2">
    <source>
        <dbReference type="EMBL" id="PNV75716.1"/>
    </source>
</evidence>
<dbReference type="Pfam" id="PF00149">
    <property type="entry name" value="Metallophos"/>
    <property type="match status" value="1"/>
</dbReference>
<dbReference type="InterPro" id="IPR004843">
    <property type="entry name" value="Calcineurin-like_PHP"/>
</dbReference>
<comment type="caution">
    <text evidence="2">The sequence shown here is derived from an EMBL/GenBank/DDBJ whole genome shotgun (WGS) entry which is preliminary data.</text>
</comment>
<sequence>MTHYKISFLVEYKELLKILRYNTFRVIQLKDLTLALIGDIHGFWTSVDTDYFSHSKYDAILFTGDLGTYRKASAYGIAKEIAGIRKPCYLIPGNHDTTSIFQLLVEIFSLNPYWMILGLPAHLYRYSTFLRFLRDVKVCEYSLHSEISDLALIGGRPLSMGSRLNFLPFLKRRFGIRSLEESSAKLISLCRDSKAINKDILILAHNGPAGLGERATDIWGCDFRKEEGDFGDSDLAECLEAVRAEGGNVSVVVAGHMHHHAKRSLLFRTWKVRNGGTLYVNAARVPRIFKDKEGRRWHHHIRLTRTNGHWDAEAIYLKDGREEVPLLPKEIEEERTRIMEES</sequence>
<feature type="domain" description="Calcineurin-like phosphoesterase" evidence="1">
    <location>
        <begin position="33"/>
        <end position="259"/>
    </location>
</feature>
<dbReference type="Gene3D" id="3.60.21.10">
    <property type="match status" value="1"/>
</dbReference>
<keyword evidence="3" id="KW-1185">Reference proteome</keyword>
<reference evidence="2" key="1">
    <citation type="submission" date="2018-01" db="EMBL/GenBank/DDBJ databases">
        <title>Genomic characterization of Leptospira inadai serogroup Lyme isolated from captured rat in Brazil and comparative analysis with human reference strain.</title>
        <authorList>
            <person name="Moreno L.Z."/>
            <person name="Loureiro A.P."/>
            <person name="Miraglia F."/>
            <person name="Kremer F.S."/>
            <person name="Eslabao M.R."/>
            <person name="Dellagostin O.A."/>
            <person name="Lilenbaum W."/>
            <person name="Moreno A.M."/>
        </authorList>
    </citation>
    <scope>NUCLEOTIDE SEQUENCE [LARGE SCALE GENOMIC DNA]</scope>
    <source>
        <strain evidence="2">M34/99</strain>
    </source>
</reference>
<accession>A0ABX4YK99</accession>
<name>A0ABX4YK99_9LEPT</name>
<gene>
    <name evidence="2" type="ORF">BES34_006680</name>
</gene>
<evidence type="ECO:0000313" key="3">
    <source>
        <dbReference type="Proteomes" id="UP000094669"/>
    </source>
</evidence>
<proteinExistence type="predicted"/>
<dbReference type="InterPro" id="IPR029052">
    <property type="entry name" value="Metallo-depent_PP-like"/>
</dbReference>
<dbReference type="PANTHER" id="PTHR35769">
    <property type="entry name" value="CALCINEURIN-LIKE METALLO-PHOSPHOESTERASE SUPERFAMILY PROTEIN"/>
    <property type="match status" value="1"/>
</dbReference>
<dbReference type="Proteomes" id="UP000094669">
    <property type="component" value="Unassembled WGS sequence"/>
</dbReference>
<dbReference type="EMBL" id="MCRM02000005">
    <property type="protein sequence ID" value="PNV75716.1"/>
    <property type="molecule type" value="Genomic_DNA"/>
</dbReference>
<dbReference type="SUPFAM" id="SSF56300">
    <property type="entry name" value="Metallo-dependent phosphatases"/>
    <property type="match status" value="1"/>
</dbReference>
<dbReference type="PANTHER" id="PTHR35769:SF2">
    <property type="entry name" value="CALCINEURIN-LIKE METALLO-PHOSPHOESTERASE SUPERFAMILY PROTEIN"/>
    <property type="match status" value="1"/>
</dbReference>
<dbReference type="InterPro" id="IPR027629">
    <property type="entry name" value="DevT-like"/>
</dbReference>
<evidence type="ECO:0000259" key="1">
    <source>
        <dbReference type="Pfam" id="PF00149"/>
    </source>
</evidence>
<organism evidence="2 3">
    <name type="scientific">Leptospira inadai serovar Lyme</name>
    <dbReference type="NCBI Taxonomy" id="293084"/>
    <lineage>
        <taxon>Bacteria</taxon>
        <taxon>Pseudomonadati</taxon>
        <taxon>Spirochaetota</taxon>
        <taxon>Spirochaetia</taxon>
        <taxon>Leptospirales</taxon>
        <taxon>Leptospiraceae</taxon>
        <taxon>Leptospira</taxon>
    </lineage>
</organism>
<dbReference type="RefSeq" id="WP_010418803.1">
    <property type="nucleotide sequence ID" value="NZ_MCRM02000005.1"/>
</dbReference>
<protein>
    <recommendedName>
        <fullName evidence="1">Calcineurin-like phosphoesterase domain-containing protein</fullName>
    </recommendedName>
</protein>